<dbReference type="STRING" id="49186.SAMN05421647_102406"/>
<evidence type="ECO:0000313" key="2">
    <source>
        <dbReference type="Proteomes" id="UP000186895"/>
    </source>
</evidence>
<proteinExistence type="predicted"/>
<evidence type="ECO:0000313" key="1">
    <source>
        <dbReference type="EMBL" id="SIQ14087.1"/>
    </source>
</evidence>
<name>A0A1N6QBV9_9GAMM</name>
<dbReference type="Proteomes" id="UP000186895">
    <property type="component" value="Unassembled WGS sequence"/>
</dbReference>
<sequence>MAVTREMRSRIDNLLTVYLNHLERHERGWHGENDLHRLQVWKGDLPPPSGMDTSNDFMLQAAGATRKRHAELTIIQWLLGMPEPCKDCGKGDEPVCGTCSGLGVTIRKGQIKPEYSLVLLAQRYWQKDPAHVVCGRLGLGDRQYALRLVKARDELGKKLDEIDQIKDLLQKAG</sequence>
<accession>A0A1N6QBV9</accession>
<protein>
    <submittedName>
        <fullName evidence="1">Uncharacterized protein</fullName>
    </submittedName>
</protein>
<organism evidence="1 2">
    <name type="scientific">Marinobacterium stanieri</name>
    <dbReference type="NCBI Taxonomy" id="49186"/>
    <lineage>
        <taxon>Bacteria</taxon>
        <taxon>Pseudomonadati</taxon>
        <taxon>Pseudomonadota</taxon>
        <taxon>Gammaproteobacteria</taxon>
        <taxon>Oceanospirillales</taxon>
        <taxon>Oceanospirillaceae</taxon>
        <taxon>Marinobacterium</taxon>
    </lineage>
</organism>
<reference evidence="1 2" key="1">
    <citation type="submission" date="2017-01" db="EMBL/GenBank/DDBJ databases">
        <authorList>
            <person name="Mah S.A."/>
            <person name="Swanson W.J."/>
            <person name="Moy G.W."/>
            <person name="Vacquier V.D."/>
        </authorList>
    </citation>
    <scope>NUCLEOTIDE SEQUENCE [LARGE SCALE GENOMIC DNA]</scope>
    <source>
        <strain evidence="1 2">DSM 7027</strain>
    </source>
</reference>
<dbReference type="EMBL" id="FTMN01000002">
    <property type="protein sequence ID" value="SIQ14087.1"/>
    <property type="molecule type" value="Genomic_DNA"/>
</dbReference>
<dbReference type="AlphaFoldDB" id="A0A1N6QBV9"/>
<dbReference type="RefSeq" id="WP_076461855.1">
    <property type="nucleotide sequence ID" value="NZ_FTMN01000002.1"/>
</dbReference>
<gene>
    <name evidence="1" type="ORF">SAMN05421647_102406</name>
</gene>
<keyword evidence="2" id="KW-1185">Reference proteome</keyword>